<dbReference type="AlphaFoldDB" id="A0A392P4L3"/>
<dbReference type="EMBL" id="LXQA010061642">
    <property type="protein sequence ID" value="MCI06379.1"/>
    <property type="molecule type" value="Genomic_DNA"/>
</dbReference>
<reference evidence="2 3" key="1">
    <citation type="journal article" date="2018" name="Front. Plant Sci.">
        <title>Red Clover (Trifolium pratense) and Zigzag Clover (T. medium) - A Picture of Genomic Similarities and Differences.</title>
        <authorList>
            <person name="Dluhosova J."/>
            <person name="Istvanek J."/>
            <person name="Nedelnik J."/>
            <person name="Repkova J."/>
        </authorList>
    </citation>
    <scope>NUCLEOTIDE SEQUENCE [LARGE SCALE GENOMIC DNA]</scope>
    <source>
        <strain evidence="3">cv. 10/8</strain>
        <tissue evidence="2">Leaf</tissue>
    </source>
</reference>
<evidence type="ECO:0000313" key="3">
    <source>
        <dbReference type="Proteomes" id="UP000265520"/>
    </source>
</evidence>
<dbReference type="Pfam" id="PF13966">
    <property type="entry name" value="zf-RVT"/>
    <property type="match status" value="1"/>
</dbReference>
<accession>A0A392P4L3</accession>
<name>A0A392P4L3_9FABA</name>
<feature type="domain" description="Reverse transcriptase zinc-binding" evidence="1">
    <location>
        <begin position="103"/>
        <end position="194"/>
    </location>
</feature>
<organism evidence="2 3">
    <name type="scientific">Trifolium medium</name>
    <dbReference type="NCBI Taxonomy" id="97028"/>
    <lineage>
        <taxon>Eukaryota</taxon>
        <taxon>Viridiplantae</taxon>
        <taxon>Streptophyta</taxon>
        <taxon>Embryophyta</taxon>
        <taxon>Tracheophyta</taxon>
        <taxon>Spermatophyta</taxon>
        <taxon>Magnoliopsida</taxon>
        <taxon>eudicotyledons</taxon>
        <taxon>Gunneridae</taxon>
        <taxon>Pentapetalae</taxon>
        <taxon>rosids</taxon>
        <taxon>fabids</taxon>
        <taxon>Fabales</taxon>
        <taxon>Fabaceae</taxon>
        <taxon>Papilionoideae</taxon>
        <taxon>50 kb inversion clade</taxon>
        <taxon>NPAAA clade</taxon>
        <taxon>Hologalegina</taxon>
        <taxon>IRL clade</taxon>
        <taxon>Trifolieae</taxon>
        <taxon>Trifolium</taxon>
    </lineage>
</organism>
<feature type="non-terminal residue" evidence="2">
    <location>
        <position position="1"/>
    </location>
</feature>
<sequence>RDLRCVNLALLVKWRWRLLAGAREFGETFCWLDMYLWTPLPILGVGRWVLGRLRLGGGMFPFFEPWFGGTPLRVHYPRFFQVSQQRDSKVGEMGNWHDATRIFSVKSVYSVLVSNLGVIVASHVVPDQVLAKVWKSWEPSKVIVFSLQLLQDRILTRQNLFRRKVIRDFHNTLCILRGTSAESADNLFLNCDLSFSA</sequence>
<feature type="non-terminal residue" evidence="2">
    <location>
        <position position="197"/>
    </location>
</feature>
<proteinExistence type="predicted"/>
<evidence type="ECO:0000313" key="2">
    <source>
        <dbReference type="EMBL" id="MCI06379.1"/>
    </source>
</evidence>
<comment type="caution">
    <text evidence="2">The sequence shown here is derived from an EMBL/GenBank/DDBJ whole genome shotgun (WGS) entry which is preliminary data.</text>
</comment>
<dbReference type="Proteomes" id="UP000265520">
    <property type="component" value="Unassembled WGS sequence"/>
</dbReference>
<keyword evidence="3" id="KW-1185">Reference proteome</keyword>
<evidence type="ECO:0000259" key="1">
    <source>
        <dbReference type="Pfam" id="PF13966"/>
    </source>
</evidence>
<dbReference type="InterPro" id="IPR026960">
    <property type="entry name" value="RVT-Znf"/>
</dbReference>
<protein>
    <submittedName>
        <fullName evidence="2">Pantothenate synthetase</fullName>
    </submittedName>
</protein>